<keyword evidence="3" id="KW-0812">Transmembrane</keyword>
<dbReference type="PANTHER" id="PTHR45641:SF19">
    <property type="entry name" value="NEPHROCYSTIN-3"/>
    <property type="match status" value="1"/>
</dbReference>
<protein>
    <submittedName>
        <fullName evidence="4">TPR repeat-containing protein</fullName>
    </submittedName>
</protein>
<evidence type="ECO:0000256" key="2">
    <source>
        <dbReference type="ARBA" id="ARBA00022803"/>
    </source>
</evidence>
<dbReference type="InterPro" id="IPR019734">
    <property type="entry name" value="TPR_rpt"/>
</dbReference>
<keyword evidence="3" id="KW-0472">Membrane</keyword>
<organism evidence="4">
    <name type="scientific">hydrothermal vent metagenome</name>
    <dbReference type="NCBI Taxonomy" id="652676"/>
    <lineage>
        <taxon>unclassified sequences</taxon>
        <taxon>metagenomes</taxon>
        <taxon>ecological metagenomes</taxon>
    </lineage>
</organism>
<dbReference type="InterPro" id="IPR011990">
    <property type="entry name" value="TPR-like_helical_dom_sf"/>
</dbReference>
<keyword evidence="2" id="KW-0802">TPR repeat</keyword>
<keyword evidence="3" id="KW-1133">Transmembrane helix</keyword>
<dbReference type="SUPFAM" id="SSF48452">
    <property type="entry name" value="TPR-like"/>
    <property type="match status" value="2"/>
</dbReference>
<name>A0A1W1CGR2_9ZZZZ</name>
<keyword evidence="1" id="KW-0677">Repeat</keyword>
<accession>A0A1W1CGR2</accession>
<dbReference type="EMBL" id="FPHE01000139">
    <property type="protein sequence ID" value="SFV65070.1"/>
    <property type="molecule type" value="Genomic_DNA"/>
</dbReference>
<sequence>MFGQNSRRNTYDDTSVMEDGGKEYGSDIHGVALRVNKTVWDMLKVLKEKKLFGFHFSAKVGLKNTVVIMTHKDRDMLNLGQKALHGFQNIDDIIILGKVGENQGSTKSVVIKEGGGDVPWKGKTGISTIIITLLLIAGGVYYILKQNQEKKKEPIGNNSIIEKKEVNIKKNIEINVEMMNTLSKSFDNKENKKVKEVLSKVLQISTSTDILEKIPGYEKVELDNDKIASAYEDPNLKYVIKDGNGTMRELNAMAQAYAKENNITEAKGILNELIKIGKEANKKGVKGHKDGVARNLNTLGDVSLQEGNITSAKNSFNEALQIDKKLAKKSPRRYNMRVARELTKLGAINIFLNNKERAERLYHEAEGRYRRIVELYRSLVKKKPDTFKPHLAYSLNNLANLYLQQEQNLSKAIEPSEEALAIYKKLDKTNPKKYSEFLALTEYKIASIYDKKEKFSIAQSRYNRVITYCKEQNSSKYQEHIAKSLNALAWIHTKQPTLRDFAKAKDELNEAIVIYKKLIKKNPKTFNSILSLSYSNLGYIAMIEEKRDRAFEMYKKALDIADNFDNRISYAIFLSKQKRYKDANRIFKSIIKKYSQKEEQAKALMSYGEFYINIDEEEGYRKLKNALILYMELSKKDKFSYLKSIDKIEKLLKK</sequence>
<proteinExistence type="predicted"/>
<dbReference type="Pfam" id="PF13374">
    <property type="entry name" value="TPR_10"/>
    <property type="match status" value="1"/>
</dbReference>
<gene>
    <name evidence="4" type="ORF">MNB_SV-12-1635</name>
</gene>
<dbReference type="AlphaFoldDB" id="A0A1W1CGR2"/>
<evidence type="ECO:0000256" key="3">
    <source>
        <dbReference type="SAM" id="Phobius"/>
    </source>
</evidence>
<dbReference type="SMART" id="SM00028">
    <property type="entry name" value="TPR"/>
    <property type="match status" value="7"/>
</dbReference>
<dbReference type="Pfam" id="PF13181">
    <property type="entry name" value="TPR_8"/>
    <property type="match status" value="2"/>
</dbReference>
<dbReference type="PROSITE" id="PS50005">
    <property type="entry name" value="TPR"/>
    <property type="match status" value="2"/>
</dbReference>
<dbReference type="Gene3D" id="1.25.40.10">
    <property type="entry name" value="Tetratricopeptide repeat domain"/>
    <property type="match status" value="3"/>
</dbReference>
<feature type="transmembrane region" description="Helical" evidence="3">
    <location>
        <begin position="126"/>
        <end position="144"/>
    </location>
</feature>
<evidence type="ECO:0000256" key="1">
    <source>
        <dbReference type="ARBA" id="ARBA00022737"/>
    </source>
</evidence>
<evidence type="ECO:0000313" key="4">
    <source>
        <dbReference type="EMBL" id="SFV65070.1"/>
    </source>
</evidence>
<reference evidence="4" key="1">
    <citation type="submission" date="2016-10" db="EMBL/GenBank/DDBJ databases">
        <authorList>
            <person name="de Groot N.N."/>
        </authorList>
    </citation>
    <scope>NUCLEOTIDE SEQUENCE</scope>
</reference>
<dbReference type="PANTHER" id="PTHR45641">
    <property type="entry name" value="TETRATRICOPEPTIDE REPEAT PROTEIN (AFU_ORTHOLOGUE AFUA_6G03870)"/>
    <property type="match status" value="1"/>
</dbReference>